<dbReference type="Pfam" id="PF07859">
    <property type="entry name" value="Abhydrolase_3"/>
    <property type="match status" value="1"/>
</dbReference>
<accession>A0A346Y0B4</accession>
<evidence type="ECO:0000313" key="6">
    <source>
        <dbReference type="Proteomes" id="UP000264006"/>
    </source>
</evidence>
<dbReference type="KEGG" id="euz:DVS28_a3236"/>
<proteinExistence type="inferred from homology"/>
<feature type="domain" description="Alpha/beta hydrolase fold-3" evidence="4">
    <location>
        <begin position="83"/>
        <end position="282"/>
    </location>
</feature>
<dbReference type="PANTHER" id="PTHR23024:SF24">
    <property type="entry name" value="ALPHA_BETA HYDROLASE FOLD-3 DOMAIN-CONTAINING PROTEIN"/>
    <property type="match status" value="1"/>
</dbReference>
<gene>
    <name evidence="5" type="ORF">DVS28_a3236</name>
</gene>
<dbReference type="RefSeq" id="WP_164710623.1">
    <property type="nucleotide sequence ID" value="NZ_CP031165.1"/>
</dbReference>
<dbReference type="PROSITE" id="PS01173">
    <property type="entry name" value="LIPASE_GDXG_HIS"/>
    <property type="match status" value="1"/>
</dbReference>
<dbReference type="PANTHER" id="PTHR23024">
    <property type="entry name" value="ARYLACETAMIDE DEACETYLASE"/>
    <property type="match status" value="1"/>
</dbReference>
<reference evidence="5 6" key="1">
    <citation type="submission" date="2018-09" db="EMBL/GenBank/DDBJ databases">
        <title>Complete genome sequence of Euzebya sp. DY32-46 isolated from seawater of Pacific Ocean.</title>
        <authorList>
            <person name="Xu L."/>
            <person name="Wu Y.-H."/>
            <person name="Xu X.-W."/>
        </authorList>
    </citation>
    <scope>NUCLEOTIDE SEQUENCE [LARGE SCALE GENOMIC DNA]</scope>
    <source>
        <strain evidence="5 6">DY32-46</strain>
    </source>
</reference>
<dbReference type="InterPro" id="IPR002168">
    <property type="entry name" value="Lipase_GDXG_HIS_AS"/>
</dbReference>
<evidence type="ECO:0000313" key="5">
    <source>
        <dbReference type="EMBL" id="AXV07911.1"/>
    </source>
</evidence>
<sequence>MTLDPDTARYLADLAEAGGTPYEEMETAAQARAAYEQVVALRRGDGPPRGAECSVEEYRIGDLWYRAYRPLGRSVHDGPLPLVVFFHGGGWVLGNPRTHDEMARAFAALPAIVLSVDYRLAPEHPYPAAHDDAWDAVQYAASEMGDSFHADRLVVAGDSAGALLAGAVAARARDTEGAPTIDAQCLVYPAMEPTMGSASHDDLAEGYGLTRSTMKWFYDAYAPQSGFSPSEMSDLSGLPPAVVATAGYDLLKDDGLRFAERLREAGVPVAGLHFPGLIHGFMGMGGTSRAAAAAIDAVVGGLRGLLA</sequence>
<name>A0A346Y0B4_9ACTN</name>
<evidence type="ECO:0000256" key="1">
    <source>
        <dbReference type="ARBA" id="ARBA00010515"/>
    </source>
</evidence>
<evidence type="ECO:0000256" key="2">
    <source>
        <dbReference type="ARBA" id="ARBA00022801"/>
    </source>
</evidence>
<dbReference type="InterPro" id="IPR050466">
    <property type="entry name" value="Carboxylest/Gibb_receptor"/>
</dbReference>
<organism evidence="5 6">
    <name type="scientific">Euzebya pacifica</name>
    <dbReference type="NCBI Taxonomy" id="1608957"/>
    <lineage>
        <taxon>Bacteria</taxon>
        <taxon>Bacillati</taxon>
        <taxon>Actinomycetota</taxon>
        <taxon>Nitriliruptoria</taxon>
        <taxon>Euzebyales</taxon>
    </lineage>
</organism>
<dbReference type="InterPro" id="IPR033140">
    <property type="entry name" value="Lipase_GDXG_put_SER_AS"/>
</dbReference>
<dbReference type="EMBL" id="CP031165">
    <property type="protein sequence ID" value="AXV07911.1"/>
    <property type="molecule type" value="Genomic_DNA"/>
</dbReference>
<comment type="similarity">
    <text evidence="1">Belongs to the 'GDXG' lipolytic enzyme family.</text>
</comment>
<feature type="active site" evidence="3">
    <location>
        <position position="159"/>
    </location>
</feature>
<protein>
    <submittedName>
        <fullName evidence="5">Esterase/lipase</fullName>
    </submittedName>
</protein>
<evidence type="ECO:0000259" key="4">
    <source>
        <dbReference type="Pfam" id="PF07859"/>
    </source>
</evidence>
<dbReference type="InterPro" id="IPR029058">
    <property type="entry name" value="AB_hydrolase_fold"/>
</dbReference>
<dbReference type="Proteomes" id="UP000264006">
    <property type="component" value="Chromosome"/>
</dbReference>
<dbReference type="AlphaFoldDB" id="A0A346Y0B4"/>
<dbReference type="PROSITE" id="PS01174">
    <property type="entry name" value="LIPASE_GDXG_SER"/>
    <property type="match status" value="1"/>
</dbReference>
<keyword evidence="6" id="KW-1185">Reference proteome</keyword>
<evidence type="ECO:0000256" key="3">
    <source>
        <dbReference type="PROSITE-ProRule" id="PRU10038"/>
    </source>
</evidence>
<dbReference type="Gene3D" id="3.40.50.1820">
    <property type="entry name" value="alpha/beta hydrolase"/>
    <property type="match status" value="1"/>
</dbReference>
<dbReference type="InterPro" id="IPR013094">
    <property type="entry name" value="AB_hydrolase_3"/>
</dbReference>
<dbReference type="SUPFAM" id="SSF53474">
    <property type="entry name" value="alpha/beta-Hydrolases"/>
    <property type="match status" value="1"/>
</dbReference>
<dbReference type="GO" id="GO:0034338">
    <property type="term" value="F:short-chain carboxylesterase activity"/>
    <property type="evidence" value="ECO:0007669"/>
    <property type="project" value="TreeGrafter"/>
</dbReference>
<keyword evidence="2" id="KW-0378">Hydrolase</keyword>